<accession>A0ABR3B340</accession>
<proteinExistence type="predicted"/>
<reference evidence="1 2" key="1">
    <citation type="submission" date="2024-04" db="EMBL/GenBank/DDBJ databases">
        <title>Symmetric and asymmetric DNA N6-adenine methylation regulates different biological responses in Mucorales.</title>
        <authorList>
            <consortium name="Lawrence Berkeley National Laboratory"/>
            <person name="Lax C."/>
            <person name="Mondo S.J."/>
            <person name="Osorio-Concepcion M."/>
            <person name="Muszewska A."/>
            <person name="Corrochano-Luque M."/>
            <person name="Gutierrez G."/>
            <person name="Riley R."/>
            <person name="Lipzen A."/>
            <person name="Guo J."/>
            <person name="Hundley H."/>
            <person name="Amirebrahimi M."/>
            <person name="Ng V."/>
            <person name="Lorenzo-Gutierrez D."/>
            <person name="Binder U."/>
            <person name="Yang J."/>
            <person name="Song Y."/>
            <person name="Canovas D."/>
            <person name="Navarro E."/>
            <person name="Freitag M."/>
            <person name="Gabaldon T."/>
            <person name="Grigoriev I.V."/>
            <person name="Corrochano L.M."/>
            <person name="Nicolas F.E."/>
            <person name="Garre V."/>
        </authorList>
    </citation>
    <scope>NUCLEOTIDE SEQUENCE [LARGE SCALE GENOMIC DNA]</scope>
    <source>
        <strain evidence="1 2">L51</strain>
    </source>
</reference>
<organism evidence="1 2">
    <name type="scientific">Phycomyces blakesleeanus</name>
    <dbReference type="NCBI Taxonomy" id="4837"/>
    <lineage>
        <taxon>Eukaryota</taxon>
        <taxon>Fungi</taxon>
        <taxon>Fungi incertae sedis</taxon>
        <taxon>Mucoromycota</taxon>
        <taxon>Mucoromycotina</taxon>
        <taxon>Mucoromycetes</taxon>
        <taxon>Mucorales</taxon>
        <taxon>Phycomycetaceae</taxon>
        <taxon>Phycomyces</taxon>
    </lineage>
</organism>
<gene>
    <name evidence="1" type="ORF">J3Q64DRAFT_1478036</name>
</gene>
<evidence type="ECO:0000313" key="1">
    <source>
        <dbReference type="EMBL" id="KAL0087375.1"/>
    </source>
</evidence>
<protein>
    <submittedName>
        <fullName evidence="1">Uncharacterized protein</fullName>
    </submittedName>
</protein>
<dbReference type="Proteomes" id="UP001448207">
    <property type="component" value="Unassembled WGS sequence"/>
</dbReference>
<dbReference type="EMBL" id="JBCLYO010000007">
    <property type="protein sequence ID" value="KAL0087375.1"/>
    <property type="molecule type" value="Genomic_DNA"/>
</dbReference>
<sequence>MVRIIARFNQHLSESQIQLLKEEQEAGNTFINLKNNHTTYTMLKDALNKPIDEIIQFLWRHECPEDLEDQEMEFLEALKLILTHFAGKCKRKKRDSTNSERAFWISYVIPIFDAFADQTGLLNFRWCEIYLQSHADTNPGAVRYVDGLGLDESENERLVMESSSGEYKEKPNHTEDDTLKQIHSSIMMLKVDINNYRNSAFSTICLVKTFGLHCVKKDITLTKTKLDGATGRYIYQEIRSAEIPVAYEKRHKYLKIAELLATLTKLLVIQKNVREKLEKERSDYIPVPESLRVQAVLGL</sequence>
<comment type="caution">
    <text evidence="1">The sequence shown here is derived from an EMBL/GenBank/DDBJ whole genome shotgun (WGS) entry which is preliminary data.</text>
</comment>
<keyword evidence="2" id="KW-1185">Reference proteome</keyword>
<name>A0ABR3B340_PHYBL</name>
<evidence type="ECO:0000313" key="2">
    <source>
        <dbReference type="Proteomes" id="UP001448207"/>
    </source>
</evidence>